<dbReference type="EMBL" id="JAGSOG010000082">
    <property type="protein sequence ID" value="MBR7835095.1"/>
    <property type="molecule type" value="Genomic_DNA"/>
</dbReference>
<dbReference type="AlphaFoldDB" id="A0A941IN78"/>
<protein>
    <submittedName>
        <fullName evidence="1">Uncharacterized protein</fullName>
    </submittedName>
</protein>
<accession>A0A941IN78</accession>
<keyword evidence="2" id="KW-1185">Reference proteome</keyword>
<comment type="caution">
    <text evidence="1">The sequence shown here is derived from an EMBL/GenBank/DDBJ whole genome shotgun (WGS) entry which is preliminary data.</text>
</comment>
<name>A0A941IN78_9ACTN</name>
<gene>
    <name evidence="1" type="ORF">KDL01_17605</name>
</gene>
<dbReference type="Proteomes" id="UP000675781">
    <property type="component" value="Unassembled WGS sequence"/>
</dbReference>
<organism evidence="1 2">
    <name type="scientific">Actinospica durhamensis</name>
    <dbReference type="NCBI Taxonomy" id="1508375"/>
    <lineage>
        <taxon>Bacteria</taxon>
        <taxon>Bacillati</taxon>
        <taxon>Actinomycetota</taxon>
        <taxon>Actinomycetes</taxon>
        <taxon>Catenulisporales</taxon>
        <taxon>Actinospicaceae</taxon>
        <taxon>Actinospica</taxon>
    </lineage>
</organism>
<sequence length="126" mass="12422">MSAFTFANTSALAPTITPDLAAVLHDAQPHPQLGPVRAPAASSARLGKAAAAIAASLAAESAAGAGADEAELIMLRAAYLLPPGTRARVHRAGPEGVLVLAPSARPRAVAAVGPGLYVVVEATAEG</sequence>
<evidence type="ECO:0000313" key="1">
    <source>
        <dbReference type="EMBL" id="MBR7835095.1"/>
    </source>
</evidence>
<proteinExistence type="predicted"/>
<reference evidence="1" key="1">
    <citation type="submission" date="2021-04" db="EMBL/GenBank/DDBJ databases">
        <title>Genome based classification of Actinospica acidithermotolerans sp. nov., an actinobacterium isolated from an Indonesian hot spring.</title>
        <authorList>
            <person name="Kusuma A.B."/>
            <person name="Putra K.E."/>
            <person name="Nafisah S."/>
            <person name="Loh J."/>
            <person name="Nouioui I."/>
            <person name="Goodfellow M."/>
        </authorList>
    </citation>
    <scope>NUCLEOTIDE SEQUENCE</scope>
    <source>
        <strain evidence="1">CSCA 57</strain>
    </source>
</reference>
<evidence type="ECO:0000313" key="2">
    <source>
        <dbReference type="Proteomes" id="UP000675781"/>
    </source>
</evidence>
<dbReference type="RefSeq" id="WP_212529607.1">
    <property type="nucleotide sequence ID" value="NZ_JAGSOG010000082.1"/>
</dbReference>